<dbReference type="CDD" id="cd00090">
    <property type="entry name" value="HTH_ARSR"/>
    <property type="match status" value="1"/>
</dbReference>
<dbReference type="Pfam" id="PF01022">
    <property type="entry name" value="HTH_5"/>
    <property type="match status" value="1"/>
</dbReference>
<dbReference type="InterPro" id="IPR036388">
    <property type="entry name" value="WH-like_DNA-bd_sf"/>
</dbReference>
<dbReference type="Proteomes" id="UP000218689">
    <property type="component" value="Unassembled WGS sequence"/>
</dbReference>
<dbReference type="InterPro" id="IPR036390">
    <property type="entry name" value="WH_DNA-bd_sf"/>
</dbReference>
<keyword evidence="3" id="KW-0804">Transcription</keyword>
<name>A0A224WWI3_9LACT</name>
<keyword evidence="6" id="KW-1185">Reference proteome</keyword>
<comment type="caution">
    <text evidence="5">The sequence shown here is derived from an EMBL/GenBank/DDBJ whole genome shotgun (WGS) entry which is preliminary data.</text>
</comment>
<evidence type="ECO:0000256" key="1">
    <source>
        <dbReference type="ARBA" id="ARBA00023015"/>
    </source>
</evidence>
<feature type="domain" description="HTH arsR-type" evidence="4">
    <location>
        <begin position="23"/>
        <end position="118"/>
    </location>
</feature>
<dbReference type="EMBL" id="BEDT01000001">
    <property type="protein sequence ID" value="GAX46657.1"/>
    <property type="molecule type" value="Genomic_DNA"/>
</dbReference>
<sequence length="121" mass="13527">MSEAICDIRCFDSEKVETVQAELAAHNTFAISQLFKVLSDERRFKILYALTKQEQLCVCDLALIIGASVATTSHHLRALSKLSILTHEKVGKMVYYQLDNPVIEQLVLDAVAPEKEVVTYG</sequence>
<dbReference type="PRINTS" id="PR00778">
    <property type="entry name" value="HTHARSR"/>
</dbReference>
<dbReference type="InterPro" id="IPR051081">
    <property type="entry name" value="HTH_MetalResp_TranReg"/>
</dbReference>
<keyword evidence="2" id="KW-0238">DNA-binding</keyword>
<dbReference type="SMART" id="SM00418">
    <property type="entry name" value="HTH_ARSR"/>
    <property type="match status" value="1"/>
</dbReference>
<dbReference type="GO" id="GO:0003700">
    <property type="term" value="F:DNA-binding transcription factor activity"/>
    <property type="evidence" value="ECO:0007669"/>
    <property type="project" value="InterPro"/>
</dbReference>
<dbReference type="GO" id="GO:0003677">
    <property type="term" value="F:DNA binding"/>
    <property type="evidence" value="ECO:0007669"/>
    <property type="project" value="UniProtKB-KW"/>
</dbReference>
<dbReference type="OrthoDB" id="9794330at2"/>
<reference evidence="6" key="1">
    <citation type="submission" date="2017-08" db="EMBL/GenBank/DDBJ databases">
        <title>Draft genome sequence of Lactococcus sp. strain Rs-Y01, isolated from the gut of the lower termite Reticulitermes speratus.</title>
        <authorList>
            <person name="Ohkuma M."/>
            <person name="Yuki M."/>
        </authorList>
    </citation>
    <scope>NUCLEOTIDE SEQUENCE [LARGE SCALE GENOMIC DNA]</scope>
    <source>
        <strain evidence="6">Rs-Y01</strain>
    </source>
</reference>
<dbReference type="PROSITE" id="PS00846">
    <property type="entry name" value="HTH_ARSR_1"/>
    <property type="match status" value="1"/>
</dbReference>
<dbReference type="RefSeq" id="WP_094783739.1">
    <property type="nucleotide sequence ID" value="NZ_BEDT01000001.1"/>
</dbReference>
<dbReference type="InterPro" id="IPR011991">
    <property type="entry name" value="ArsR-like_HTH"/>
</dbReference>
<evidence type="ECO:0000256" key="2">
    <source>
        <dbReference type="ARBA" id="ARBA00023125"/>
    </source>
</evidence>
<dbReference type="PANTHER" id="PTHR33154:SF18">
    <property type="entry name" value="ARSENICAL RESISTANCE OPERON REPRESSOR"/>
    <property type="match status" value="1"/>
</dbReference>
<evidence type="ECO:0000256" key="3">
    <source>
        <dbReference type="ARBA" id="ARBA00023163"/>
    </source>
</evidence>
<evidence type="ECO:0000313" key="6">
    <source>
        <dbReference type="Proteomes" id="UP000218689"/>
    </source>
</evidence>
<dbReference type="InterPro" id="IPR018334">
    <property type="entry name" value="ArsR_HTH"/>
</dbReference>
<dbReference type="Gene3D" id="1.10.10.10">
    <property type="entry name" value="Winged helix-like DNA-binding domain superfamily/Winged helix DNA-binding domain"/>
    <property type="match status" value="1"/>
</dbReference>
<dbReference type="PROSITE" id="PS50987">
    <property type="entry name" value="HTH_ARSR_2"/>
    <property type="match status" value="1"/>
</dbReference>
<proteinExistence type="predicted"/>
<dbReference type="InterPro" id="IPR001845">
    <property type="entry name" value="HTH_ArsR_DNA-bd_dom"/>
</dbReference>
<dbReference type="PANTHER" id="PTHR33154">
    <property type="entry name" value="TRANSCRIPTIONAL REGULATOR, ARSR FAMILY"/>
    <property type="match status" value="1"/>
</dbReference>
<organism evidence="5 6">
    <name type="scientific">Pseudolactococcus reticulitermitis</name>
    <dbReference type="NCBI Taxonomy" id="2025039"/>
    <lineage>
        <taxon>Bacteria</taxon>
        <taxon>Bacillati</taxon>
        <taxon>Bacillota</taxon>
        <taxon>Bacilli</taxon>
        <taxon>Lactobacillales</taxon>
        <taxon>Streptococcaceae</taxon>
        <taxon>Pseudolactococcus</taxon>
    </lineage>
</organism>
<evidence type="ECO:0000313" key="5">
    <source>
        <dbReference type="EMBL" id="GAX46657.1"/>
    </source>
</evidence>
<gene>
    <name evidence="5" type="ORF">RsY01_236</name>
</gene>
<evidence type="ECO:0000259" key="4">
    <source>
        <dbReference type="PROSITE" id="PS50987"/>
    </source>
</evidence>
<dbReference type="SUPFAM" id="SSF46785">
    <property type="entry name" value="Winged helix' DNA-binding domain"/>
    <property type="match status" value="1"/>
</dbReference>
<dbReference type="NCBIfam" id="NF033788">
    <property type="entry name" value="HTH_metalloreg"/>
    <property type="match status" value="1"/>
</dbReference>
<accession>A0A224WWI3</accession>
<dbReference type="AlphaFoldDB" id="A0A224WWI3"/>
<protein>
    <recommendedName>
        <fullName evidence="4">HTH arsR-type domain-containing protein</fullName>
    </recommendedName>
</protein>
<keyword evidence="1" id="KW-0805">Transcription regulation</keyword>